<keyword evidence="1" id="KW-0732">Signal</keyword>
<reference evidence="3" key="2">
    <citation type="journal article" date="2021" name="PeerJ">
        <title>Extensive microbial diversity within the chicken gut microbiome revealed by metagenomics and culture.</title>
        <authorList>
            <person name="Gilroy R."/>
            <person name="Ravi A."/>
            <person name="Getino M."/>
            <person name="Pursley I."/>
            <person name="Horton D.L."/>
            <person name="Alikhan N.F."/>
            <person name="Baker D."/>
            <person name="Gharbi K."/>
            <person name="Hall N."/>
            <person name="Watson M."/>
            <person name="Adriaenssens E.M."/>
            <person name="Foster-Nyarko E."/>
            <person name="Jarju S."/>
            <person name="Secka A."/>
            <person name="Antonio M."/>
            <person name="Oren A."/>
            <person name="Chaudhuri R.R."/>
            <person name="La Ragione R."/>
            <person name="Hildebrand F."/>
            <person name="Pallen M.J."/>
        </authorList>
    </citation>
    <scope>NUCLEOTIDE SEQUENCE</scope>
    <source>
        <strain evidence="3">G3-4614</strain>
    </source>
</reference>
<name>A0A9D9E2U1_9BACT</name>
<dbReference type="InterPro" id="IPR024267">
    <property type="entry name" value="DUF4878"/>
</dbReference>
<accession>A0A9D9E2U1</accession>
<reference evidence="3" key="1">
    <citation type="submission" date="2020-10" db="EMBL/GenBank/DDBJ databases">
        <authorList>
            <person name="Gilroy R."/>
        </authorList>
    </citation>
    <scope>NUCLEOTIDE SEQUENCE</scope>
    <source>
        <strain evidence="3">G3-4614</strain>
    </source>
</reference>
<feature type="chain" id="PRO_5039447372" evidence="1">
    <location>
        <begin position="23"/>
        <end position="135"/>
    </location>
</feature>
<dbReference type="EMBL" id="JADIMW010000068">
    <property type="protein sequence ID" value="MBO8438542.1"/>
    <property type="molecule type" value="Genomic_DNA"/>
</dbReference>
<dbReference type="PROSITE" id="PS51257">
    <property type="entry name" value="PROKAR_LIPOPROTEIN"/>
    <property type="match status" value="1"/>
</dbReference>
<gene>
    <name evidence="3" type="ORF">IAC54_06555</name>
</gene>
<dbReference type="Gene3D" id="3.10.450.50">
    <property type="match status" value="1"/>
</dbReference>
<evidence type="ECO:0000259" key="2">
    <source>
        <dbReference type="Pfam" id="PF12870"/>
    </source>
</evidence>
<feature type="domain" description="DUF4878" evidence="2">
    <location>
        <begin position="21"/>
        <end position="129"/>
    </location>
</feature>
<evidence type="ECO:0000313" key="3">
    <source>
        <dbReference type="EMBL" id="MBO8438542.1"/>
    </source>
</evidence>
<dbReference type="Pfam" id="PF12870">
    <property type="entry name" value="DUF4878"/>
    <property type="match status" value="1"/>
</dbReference>
<feature type="signal peptide" evidence="1">
    <location>
        <begin position="1"/>
        <end position="22"/>
    </location>
</feature>
<evidence type="ECO:0000256" key="1">
    <source>
        <dbReference type="SAM" id="SignalP"/>
    </source>
</evidence>
<comment type="caution">
    <text evidence="3">The sequence shown here is derived from an EMBL/GenBank/DDBJ whole genome shotgun (WGS) entry which is preliminary data.</text>
</comment>
<dbReference type="AlphaFoldDB" id="A0A9D9E2U1"/>
<evidence type="ECO:0000313" key="4">
    <source>
        <dbReference type="Proteomes" id="UP000823636"/>
    </source>
</evidence>
<protein>
    <submittedName>
        <fullName evidence="3">DUF4878 domain-containing protein</fullName>
    </submittedName>
</protein>
<sequence>MKRFIYLSAVFAAMLLMVSCSGSNSTPSAAFENYSSGMVSGDYDKLTSGIYISDENKEKADAIRESYKEMIESKGKSSLDKKGGLKEIVVLSEEISEDGNTAVVKFKQVFGDGSETEDDQKMVKVGDEWLMDVGK</sequence>
<organism evidence="3 4">
    <name type="scientific">Candidatus Caccoplasma merdipullorum</name>
    <dbReference type="NCBI Taxonomy" id="2840718"/>
    <lineage>
        <taxon>Bacteria</taxon>
        <taxon>Pseudomonadati</taxon>
        <taxon>Bacteroidota</taxon>
        <taxon>Bacteroidia</taxon>
        <taxon>Bacteroidales</taxon>
        <taxon>Bacteroidaceae</taxon>
        <taxon>Bacteroidaceae incertae sedis</taxon>
        <taxon>Candidatus Caccoplasma</taxon>
    </lineage>
</organism>
<dbReference type="Proteomes" id="UP000823636">
    <property type="component" value="Unassembled WGS sequence"/>
</dbReference>
<proteinExistence type="predicted"/>